<dbReference type="EC" id="6.1.1.2" evidence="2 9"/>
<organism evidence="11 12">
    <name type="scientific">candidate division GN15 bacterium</name>
    <dbReference type="NCBI Taxonomy" id="2072418"/>
    <lineage>
        <taxon>Bacteria</taxon>
        <taxon>candidate division GN15</taxon>
    </lineage>
</organism>
<evidence type="ECO:0000256" key="6">
    <source>
        <dbReference type="ARBA" id="ARBA00022917"/>
    </source>
</evidence>
<dbReference type="FunFam" id="1.10.240.10:FF:000005">
    <property type="entry name" value="Tryptophan--tRNA ligase"/>
    <property type="match status" value="1"/>
</dbReference>
<dbReference type="AlphaFoldDB" id="A0A855X6P4"/>
<dbReference type="Pfam" id="PF00579">
    <property type="entry name" value="tRNA-synt_1b"/>
    <property type="match status" value="1"/>
</dbReference>
<dbReference type="GO" id="GO:0005829">
    <property type="term" value="C:cytosol"/>
    <property type="evidence" value="ECO:0007669"/>
    <property type="project" value="TreeGrafter"/>
</dbReference>
<evidence type="ECO:0000256" key="8">
    <source>
        <dbReference type="ARBA" id="ARBA00049929"/>
    </source>
</evidence>
<dbReference type="GO" id="GO:0005524">
    <property type="term" value="F:ATP binding"/>
    <property type="evidence" value="ECO:0007669"/>
    <property type="project" value="UniProtKB-KW"/>
</dbReference>
<evidence type="ECO:0000256" key="5">
    <source>
        <dbReference type="ARBA" id="ARBA00022840"/>
    </source>
</evidence>
<sequence>AGLDPDKVAIFVQSDNPDHAELHLIFSMLVTVPTLTRLPTYLEKKDRLDSYGFLGYPVLQAADICVYNADKVPVGKDQEKHIWLANDVAKRFNSLYGATLVEPQGLFTEIPLILGADARKMSKSYNNEIAIAMTEAETEKKLRTFYTDPKKLRKGDPGNPDGCPIYLLHRIYTPGAAESIAPPCRTGELGCVECKGRLTRNLNESLRPIRERRADWIRRPADVWNVLAHGGEKARARTKVVMEKVRDAMKINYRKTT</sequence>
<dbReference type="GO" id="GO:0004830">
    <property type="term" value="F:tryptophan-tRNA ligase activity"/>
    <property type="evidence" value="ECO:0007669"/>
    <property type="project" value="UniProtKB-UniRule"/>
</dbReference>
<gene>
    <name evidence="11" type="primary">trpS</name>
    <name evidence="11" type="ORF">C3F09_06930</name>
</gene>
<dbReference type="Gene3D" id="3.40.50.620">
    <property type="entry name" value="HUPs"/>
    <property type="match status" value="1"/>
</dbReference>
<dbReference type="PANTHER" id="PTHR43766">
    <property type="entry name" value="TRYPTOPHAN--TRNA LIGASE, MITOCHONDRIAL"/>
    <property type="match status" value="1"/>
</dbReference>
<dbReference type="EMBL" id="PQAP01000093">
    <property type="protein sequence ID" value="PWB72251.1"/>
    <property type="molecule type" value="Genomic_DNA"/>
</dbReference>
<dbReference type="PRINTS" id="PR01039">
    <property type="entry name" value="TRNASYNTHTRP"/>
</dbReference>
<dbReference type="InterPro" id="IPR050203">
    <property type="entry name" value="Trp-tRNA_synthetase"/>
</dbReference>
<evidence type="ECO:0000313" key="11">
    <source>
        <dbReference type="EMBL" id="PWB72251.1"/>
    </source>
</evidence>
<dbReference type="InterPro" id="IPR014729">
    <property type="entry name" value="Rossmann-like_a/b/a_fold"/>
</dbReference>
<keyword evidence="7 10" id="KW-0030">Aminoacyl-tRNA synthetase</keyword>
<evidence type="ECO:0000256" key="9">
    <source>
        <dbReference type="NCBIfam" id="TIGR00233"/>
    </source>
</evidence>
<keyword evidence="4 10" id="KW-0547">Nucleotide-binding</keyword>
<evidence type="ECO:0000256" key="4">
    <source>
        <dbReference type="ARBA" id="ARBA00022741"/>
    </source>
</evidence>
<keyword evidence="3 10" id="KW-0436">Ligase</keyword>
<dbReference type="GO" id="GO:0006436">
    <property type="term" value="P:tryptophanyl-tRNA aminoacylation"/>
    <property type="evidence" value="ECO:0007669"/>
    <property type="project" value="UniProtKB-UniRule"/>
</dbReference>
<keyword evidence="6 10" id="KW-0648">Protein biosynthesis</keyword>
<protein>
    <recommendedName>
        <fullName evidence="2 9">Tryptophan--tRNA ligase</fullName>
        <ecNumber evidence="2 9">6.1.1.2</ecNumber>
    </recommendedName>
</protein>
<dbReference type="Proteomes" id="UP000250918">
    <property type="component" value="Unassembled WGS sequence"/>
</dbReference>
<name>A0A855X6P4_9BACT</name>
<dbReference type="InterPro" id="IPR002305">
    <property type="entry name" value="aa-tRNA-synth_Ic"/>
</dbReference>
<evidence type="ECO:0000256" key="10">
    <source>
        <dbReference type="RuleBase" id="RU363036"/>
    </source>
</evidence>
<dbReference type="PANTHER" id="PTHR43766:SF1">
    <property type="entry name" value="TRYPTOPHAN--TRNA LIGASE, MITOCHONDRIAL"/>
    <property type="match status" value="1"/>
</dbReference>
<evidence type="ECO:0000256" key="3">
    <source>
        <dbReference type="ARBA" id="ARBA00022598"/>
    </source>
</evidence>
<comment type="catalytic activity">
    <reaction evidence="8">
        <text>tRNA(Trp) + L-tryptophan + ATP = L-tryptophyl-tRNA(Trp) + AMP + diphosphate + H(+)</text>
        <dbReference type="Rhea" id="RHEA:24080"/>
        <dbReference type="Rhea" id="RHEA-COMP:9671"/>
        <dbReference type="Rhea" id="RHEA-COMP:9705"/>
        <dbReference type="ChEBI" id="CHEBI:15378"/>
        <dbReference type="ChEBI" id="CHEBI:30616"/>
        <dbReference type="ChEBI" id="CHEBI:33019"/>
        <dbReference type="ChEBI" id="CHEBI:57912"/>
        <dbReference type="ChEBI" id="CHEBI:78442"/>
        <dbReference type="ChEBI" id="CHEBI:78535"/>
        <dbReference type="ChEBI" id="CHEBI:456215"/>
        <dbReference type="EC" id="6.1.1.2"/>
    </reaction>
</comment>
<dbReference type="Gene3D" id="1.10.240.10">
    <property type="entry name" value="Tyrosyl-Transfer RNA Synthetase"/>
    <property type="match status" value="1"/>
</dbReference>
<evidence type="ECO:0000256" key="1">
    <source>
        <dbReference type="ARBA" id="ARBA00005594"/>
    </source>
</evidence>
<keyword evidence="5 10" id="KW-0067">ATP-binding</keyword>
<evidence type="ECO:0000313" key="12">
    <source>
        <dbReference type="Proteomes" id="UP000250918"/>
    </source>
</evidence>
<dbReference type="NCBIfam" id="TIGR00233">
    <property type="entry name" value="trpS"/>
    <property type="match status" value="1"/>
</dbReference>
<dbReference type="SUPFAM" id="SSF52374">
    <property type="entry name" value="Nucleotidylyl transferase"/>
    <property type="match status" value="1"/>
</dbReference>
<proteinExistence type="inferred from homology"/>
<feature type="non-terminal residue" evidence="11">
    <location>
        <position position="1"/>
    </location>
</feature>
<reference evidence="11 12" key="1">
    <citation type="journal article" date="2018" name="ISME J.">
        <title>A methanotrophic archaeon couples anaerobic oxidation of methane to Fe(III) reduction.</title>
        <authorList>
            <person name="Cai C."/>
            <person name="Leu A.O."/>
            <person name="Xie G.J."/>
            <person name="Guo J."/>
            <person name="Feng Y."/>
            <person name="Zhao J.X."/>
            <person name="Tyson G.W."/>
            <person name="Yuan Z."/>
            <person name="Hu S."/>
        </authorList>
    </citation>
    <scope>NUCLEOTIDE SEQUENCE [LARGE SCALE GENOMIC DNA]</scope>
    <source>
        <strain evidence="11">FeB_12</strain>
    </source>
</reference>
<comment type="similarity">
    <text evidence="1 10">Belongs to the class-I aminoacyl-tRNA synthetase family.</text>
</comment>
<evidence type="ECO:0000256" key="7">
    <source>
        <dbReference type="ARBA" id="ARBA00023146"/>
    </source>
</evidence>
<comment type="caution">
    <text evidence="11">The sequence shown here is derived from an EMBL/GenBank/DDBJ whole genome shotgun (WGS) entry which is preliminary data.</text>
</comment>
<accession>A0A855X6P4</accession>
<dbReference type="InterPro" id="IPR002306">
    <property type="entry name" value="Trp-tRNA-ligase"/>
</dbReference>
<evidence type="ECO:0000256" key="2">
    <source>
        <dbReference type="ARBA" id="ARBA00013161"/>
    </source>
</evidence>